<dbReference type="Gramene" id="HORVU.MOREX.r3.2HG0111230.1">
    <property type="protein sequence ID" value="HORVU.MOREX.r3.2HG0111230.1.CDS1"/>
    <property type="gene ID" value="HORVU.MOREX.r3.2HG0111230"/>
</dbReference>
<sequence length="147" mass="15447">MRRRSLVNPYYLSPSSSSEPSLTLTFVDRGGLAATIALSPEVVGQVTSTGVEVDVVDILTPNSEPLKPIRSPPFDPDAMLARIDEAVSVKKLGYLVASLDAASSGSAKTIACLLAEEVCVGKVKKVKKALMSINKKSAIIAKVSTTT</sequence>
<dbReference type="EnsemblPlants" id="HORVU.MOREX.r3.2HG0111230.1">
    <property type="protein sequence ID" value="HORVU.MOREX.r3.2HG0111230.1.CDS1"/>
    <property type="gene ID" value="HORVU.MOREX.r3.2HG0111230"/>
</dbReference>
<name>A0A8I6X9T5_HORVV</name>
<organism evidence="1 2">
    <name type="scientific">Hordeum vulgare subsp. vulgare</name>
    <name type="common">Domesticated barley</name>
    <dbReference type="NCBI Taxonomy" id="112509"/>
    <lineage>
        <taxon>Eukaryota</taxon>
        <taxon>Viridiplantae</taxon>
        <taxon>Streptophyta</taxon>
        <taxon>Embryophyta</taxon>
        <taxon>Tracheophyta</taxon>
        <taxon>Spermatophyta</taxon>
        <taxon>Magnoliopsida</taxon>
        <taxon>Liliopsida</taxon>
        <taxon>Poales</taxon>
        <taxon>Poaceae</taxon>
        <taxon>BOP clade</taxon>
        <taxon>Pooideae</taxon>
        <taxon>Triticodae</taxon>
        <taxon>Triticeae</taxon>
        <taxon>Hordeinae</taxon>
        <taxon>Hordeum</taxon>
    </lineage>
</organism>
<reference evidence="2" key="1">
    <citation type="journal article" date="2012" name="Nature">
        <title>A physical, genetic and functional sequence assembly of the barley genome.</title>
        <authorList>
            <consortium name="The International Barley Genome Sequencing Consortium"/>
            <person name="Mayer K.F."/>
            <person name="Waugh R."/>
            <person name="Brown J.W."/>
            <person name="Schulman A."/>
            <person name="Langridge P."/>
            <person name="Platzer M."/>
            <person name="Fincher G.B."/>
            <person name="Muehlbauer G.J."/>
            <person name="Sato K."/>
            <person name="Close T.J."/>
            <person name="Wise R.P."/>
            <person name="Stein N."/>
        </authorList>
    </citation>
    <scope>NUCLEOTIDE SEQUENCE [LARGE SCALE GENOMIC DNA]</scope>
    <source>
        <strain evidence="2">cv. Morex</strain>
    </source>
</reference>
<reference evidence="1" key="3">
    <citation type="submission" date="2022-01" db="UniProtKB">
        <authorList>
            <consortium name="EnsemblPlants"/>
        </authorList>
    </citation>
    <scope>IDENTIFICATION</scope>
    <source>
        <strain evidence="1">subsp. vulgare</strain>
    </source>
</reference>
<keyword evidence="2" id="KW-1185">Reference proteome</keyword>
<dbReference type="AlphaFoldDB" id="A0A8I6X9T5"/>
<reference evidence="1" key="2">
    <citation type="submission" date="2020-10" db="EMBL/GenBank/DDBJ databases">
        <authorList>
            <person name="Scholz U."/>
            <person name="Mascher M."/>
            <person name="Fiebig A."/>
        </authorList>
    </citation>
    <scope>NUCLEOTIDE SEQUENCE [LARGE SCALE GENOMIC DNA]</scope>
    <source>
        <strain evidence="1">cv. Morex</strain>
    </source>
</reference>
<evidence type="ECO:0000313" key="1">
    <source>
        <dbReference type="EnsemblPlants" id="HORVU.MOREX.r3.2HG0111230.1.CDS1"/>
    </source>
</evidence>
<protein>
    <submittedName>
        <fullName evidence="1">Uncharacterized protein</fullName>
    </submittedName>
</protein>
<dbReference type="Gramene" id="HORVU.MOREX.r2.2HG0091270.1">
    <property type="protein sequence ID" value="HORVU.MOREX.r2.2HG0091270.1.CDS.1"/>
    <property type="gene ID" value="HORVU.MOREX.r2.2HG0091270"/>
</dbReference>
<dbReference type="Proteomes" id="UP000011116">
    <property type="component" value="Chromosome 2H"/>
</dbReference>
<proteinExistence type="predicted"/>
<accession>A0A8I6X9T5</accession>
<evidence type="ECO:0000313" key="2">
    <source>
        <dbReference type="Proteomes" id="UP000011116"/>
    </source>
</evidence>